<keyword evidence="7" id="KW-0560">Oxidoreductase</keyword>
<evidence type="ECO:0000256" key="5">
    <source>
        <dbReference type="ARBA" id="ARBA00022982"/>
    </source>
</evidence>
<keyword evidence="3" id="KW-1003">Cell membrane</keyword>
<organism evidence="11 12">
    <name type="scientific">Candidatus Desulfatibia profunda</name>
    <dbReference type="NCBI Taxonomy" id="2841695"/>
    <lineage>
        <taxon>Bacteria</taxon>
        <taxon>Pseudomonadati</taxon>
        <taxon>Thermodesulfobacteriota</taxon>
        <taxon>Desulfobacteria</taxon>
        <taxon>Desulfobacterales</taxon>
        <taxon>Desulfobacterales incertae sedis</taxon>
        <taxon>Candidatus Desulfatibia</taxon>
    </lineage>
</organism>
<evidence type="ECO:0000256" key="6">
    <source>
        <dbReference type="ARBA" id="ARBA00022989"/>
    </source>
</evidence>
<comment type="subcellular location">
    <subcellularLocation>
        <location evidence="1">Cell membrane</location>
        <topology evidence="1">Multi-pass membrane protein</topology>
    </subcellularLocation>
</comment>
<dbReference type="GO" id="GO:0008940">
    <property type="term" value="F:nitrate reductase activity"/>
    <property type="evidence" value="ECO:0007669"/>
    <property type="project" value="TreeGrafter"/>
</dbReference>
<dbReference type="EMBL" id="JACNJH010000207">
    <property type="protein sequence ID" value="MBC8362635.1"/>
    <property type="molecule type" value="Genomic_DNA"/>
</dbReference>
<dbReference type="AlphaFoldDB" id="A0A8J6NU02"/>
<evidence type="ECO:0000313" key="11">
    <source>
        <dbReference type="EMBL" id="MBC8362635.1"/>
    </source>
</evidence>
<dbReference type="Gene3D" id="1.20.950.20">
    <property type="entry name" value="Transmembrane di-heme cytochromes, Chain C"/>
    <property type="match status" value="1"/>
</dbReference>
<dbReference type="SUPFAM" id="SSF103501">
    <property type="entry name" value="Respiratory nitrate reductase 1 gamma chain"/>
    <property type="match status" value="1"/>
</dbReference>
<feature type="transmembrane region" description="Helical" evidence="9">
    <location>
        <begin position="166"/>
        <end position="190"/>
    </location>
</feature>
<evidence type="ECO:0000256" key="2">
    <source>
        <dbReference type="ARBA" id="ARBA00022448"/>
    </source>
</evidence>
<dbReference type="InterPro" id="IPR023234">
    <property type="entry name" value="NarG-like_domain"/>
</dbReference>
<keyword evidence="8 9" id="KW-0472">Membrane</keyword>
<feature type="transmembrane region" description="Helical" evidence="9">
    <location>
        <begin position="125"/>
        <end position="146"/>
    </location>
</feature>
<feature type="transmembrane region" description="Helical" evidence="9">
    <location>
        <begin position="34"/>
        <end position="53"/>
    </location>
</feature>
<keyword evidence="4 9" id="KW-0812">Transmembrane</keyword>
<reference evidence="11 12" key="1">
    <citation type="submission" date="2020-08" db="EMBL/GenBank/DDBJ databases">
        <title>Bridging the membrane lipid divide: bacteria of the FCB group superphylum have the potential to synthesize archaeal ether lipids.</title>
        <authorList>
            <person name="Villanueva L."/>
            <person name="Von Meijenfeldt F.A.B."/>
            <person name="Westbye A.B."/>
            <person name="Yadav S."/>
            <person name="Hopmans E.C."/>
            <person name="Dutilh B.E."/>
            <person name="Sinninghe Damste J.S."/>
        </authorList>
    </citation>
    <scope>NUCLEOTIDE SEQUENCE [LARGE SCALE GENOMIC DNA]</scope>
    <source>
        <strain evidence="11">NIOZ-UU30</strain>
    </source>
</reference>
<dbReference type="PANTHER" id="PTHR30598:SF3">
    <property type="entry name" value="RESPIRATORY NITRATE REDUCTASE 1 GAMMA CHAIN"/>
    <property type="match status" value="1"/>
</dbReference>
<dbReference type="Proteomes" id="UP000603434">
    <property type="component" value="Unassembled WGS sequence"/>
</dbReference>
<evidence type="ECO:0000256" key="9">
    <source>
        <dbReference type="SAM" id="Phobius"/>
    </source>
</evidence>
<keyword evidence="6 9" id="KW-1133">Transmembrane helix</keyword>
<dbReference type="NCBIfam" id="NF038037">
    <property type="entry name" value="cytob_DsrM"/>
    <property type="match status" value="1"/>
</dbReference>
<evidence type="ECO:0000313" key="12">
    <source>
        <dbReference type="Proteomes" id="UP000603434"/>
    </source>
</evidence>
<dbReference type="Pfam" id="PF02665">
    <property type="entry name" value="Nitrate_red_gam"/>
    <property type="match status" value="1"/>
</dbReference>
<dbReference type="InterPro" id="IPR036197">
    <property type="entry name" value="NarG-like_sf"/>
</dbReference>
<dbReference type="InterPro" id="IPR047660">
    <property type="entry name" value="DsrM"/>
</dbReference>
<evidence type="ECO:0000256" key="1">
    <source>
        <dbReference type="ARBA" id="ARBA00004651"/>
    </source>
</evidence>
<dbReference type="GO" id="GO:0005886">
    <property type="term" value="C:plasma membrane"/>
    <property type="evidence" value="ECO:0007669"/>
    <property type="project" value="UniProtKB-SubCell"/>
</dbReference>
<dbReference type="GO" id="GO:0009055">
    <property type="term" value="F:electron transfer activity"/>
    <property type="evidence" value="ECO:0007669"/>
    <property type="project" value="TreeGrafter"/>
</dbReference>
<dbReference type="PANTHER" id="PTHR30598">
    <property type="entry name" value="NITRATE REDUCTASE PRIVATE CHAPERONE, REDOX ENZYME MATURATION PROTEIN REMP FAMILY"/>
    <property type="match status" value="1"/>
</dbReference>
<feature type="transmembrane region" description="Helical" evidence="9">
    <location>
        <begin position="5"/>
        <end position="22"/>
    </location>
</feature>
<sequence>MNISYLYSLIAVIVLALFAYVGSKVTGGEALFGLILPFLAAVTFLVGFIYRIVDWSRSPVPFRIPTTCGQQKSLPWIESACIDNPSTTGGVIARMFLEIVFFRSLFRNTQCELKEGDKLSYRWEIWLWVGALAFHWAFFTVVVRHLRFFMEPVPVCLKVLEKLDGFLQIGMPGLMLSGVVLLAAVAFLFLRRLFTPHVRYISLASDYFPLFLIIGIAFTGILMRYFTKVEIVNVKAFTMGLVTLKPHVPHGIGGIFYVHLFLVCILLAYFPFSKLMHLGGIFMSPTRNLTTDSRAKRHINPWNYPVKIHTYDQYEDEFREKMIEAGLPVDKMVEAQAPEESEEKE</sequence>
<name>A0A8J6NU02_9BACT</name>
<evidence type="ECO:0000259" key="10">
    <source>
        <dbReference type="Pfam" id="PF02665"/>
    </source>
</evidence>
<keyword evidence="2" id="KW-0813">Transport</keyword>
<feature type="transmembrane region" description="Helical" evidence="9">
    <location>
        <begin position="210"/>
        <end position="227"/>
    </location>
</feature>
<evidence type="ECO:0000256" key="8">
    <source>
        <dbReference type="ARBA" id="ARBA00023136"/>
    </source>
</evidence>
<accession>A0A8J6NU02</accession>
<feature type="domain" description="NarG-like" evidence="10">
    <location>
        <begin position="126"/>
        <end position="278"/>
    </location>
</feature>
<evidence type="ECO:0000256" key="3">
    <source>
        <dbReference type="ARBA" id="ARBA00022475"/>
    </source>
</evidence>
<evidence type="ECO:0000256" key="4">
    <source>
        <dbReference type="ARBA" id="ARBA00022692"/>
    </source>
</evidence>
<dbReference type="GO" id="GO:0019645">
    <property type="term" value="P:anaerobic electron transport chain"/>
    <property type="evidence" value="ECO:0007669"/>
    <property type="project" value="TreeGrafter"/>
</dbReference>
<feature type="transmembrane region" description="Helical" evidence="9">
    <location>
        <begin position="247"/>
        <end position="270"/>
    </location>
</feature>
<dbReference type="InterPro" id="IPR051936">
    <property type="entry name" value="Heme-iron_electron_transfer"/>
</dbReference>
<gene>
    <name evidence="11" type="primary">dsrM</name>
    <name evidence="11" type="ORF">H8E23_14715</name>
</gene>
<dbReference type="GO" id="GO:0020037">
    <property type="term" value="F:heme binding"/>
    <property type="evidence" value="ECO:0007669"/>
    <property type="project" value="TreeGrafter"/>
</dbReference>
<keyword evidence="5" id="KW-0249">Electron transport</keyword>
<proteinExistence type="predicted"/>
<protein>
    <submittedName>
        <fullName evidence="11">Sulfate reduction electron transfer complex DsrMKJOP subunit DsrM</fullName>
    </submittedName>
</protein>
<comment type="caution">
    <text evidence="11">The sequence shown here is derived from an EMBL/GenBank/DDBJ whole genome shotgun (WGS) entry which is preliminary data.</text>
</comment>
<evidence type="ECO:0000256" key="7">
    <source>
        <dbReference type="ARBA" id="ARBA00023002"/>
    </source>
</evidence>